<feature type="coiled-coil region" evidence="6">
    <location>
        <begin position="167"/>
        <end position="461"/>
    </location>
</feature>
<comment type="similarity">
    <text evidence="6">Belongs to the SMC family.</text>
</comment>
<feature type="coiled-coil region" evidence="6">
    <location>
        <begin position="970"/>
        <end position="1032"/>
    </location>
</feature>
<dbReference type="InterPro" id="IPR024704">
    <property type="entry name" value="SMC"/>
</dbReference>
<keyword evidence="4 6" id="KW-0175">Coiled coil</keyword>
<comment type="caution">
    <text evidence="8">The sequence shown here is derived from an EMBL/GenBank/DDBJ whole genome shotgun (WGS) entry which is preliminary data.</text>
</comment>
<dbReference type="Pfam" id="PF06470">
    <property type="entry name" value="SMC_hinge"/>
    <property type="match status" value="1"/>
</dbReference>
<protein>
    <recommendedName>
        <fullName evidence="6">Chromosome partition protein Smc</fullName>
    </recommendedName>
</protein>
<evidence type="ECO:0000256" key="1">
    <source>
        <dbReference type="ARBA" id="ARBA00022490"/>
    </source>
</evidence>
<feature type="coiled-coil region" evidence="6">
    <location>
        <begin position="684"/>
        <end position="935"/>
    </location>
</feature>
<reference evidence="8 9" key="1">
    <citation type="submission" date="2021-03" db="EMBL/GenBank/DDBJ databases">
        <title>Genomic Encyclopedia of Type Strains, Phase IV (KMG-IV): sequencing the most valuable type-strain genomes for metagenomic binning, comparative biology and taxonomic classification.</title>
        <authorList>
            <person name="Goeker M."/>
        </authorList>
    </citation>
    <scope>NUCLEOTIDE SEQUENCE [LARGE SCALE GENOMIC DNA]</scope>
    <source>
        <strain evidence="8 9">DSM 27563</strain>
    </source>
</reference>
<keyword evidence="9" id="KW-1185">Reference proteome</keyword>
<comment type="subunit">
    <text evidence="6">Homodimer.</text>
</comment>
<comment type="function">
    <text evidence="6">Required for chromosome condensation and partitioning.</text>
</comment>
<keyword evidence="1 6" id="KW-0963">Cytoplasm</keyword>
<evidence type="ECO:0000256" key="2">
    <source>
        <dbReference type="ARBA" id="ARBA00022741"/>
    </source>
</evidence>
<dbReference type="InterPro" id="IPR011890">
    <property type="entry name" value="SMC_prok"/>
</dbReference>
<comment type="domain">
    <text evidence="6">Contains large globular domains required for ATP hydrolysis at each terminus and a third globular domain forming a flexible hinge near the middle of the molecule. These domains are separated by coiled-coil structures.</text>
</comment>
<comment type="subcellular location">
    <subcellularLocation>
        <location evidence="6">Cytoplasm</location>
    </subcellularLocation>
</comment>
<dbReference type="Proteomes" id="UP001519306">
    <property type="component" value="Unassembled WGS sequence"/>
</dbReference>
<evidence type="ECO:0000256" key="5">
    <source>
        <dbReference type="ARBA" id="ARBA00023125"/>
    </source>
</evidence>
<keyword evidence="5 6" id="KW-0238">DNA-binding</keyword>
<evidence type="ECO:0000256" key="6">
    <source>
        <dbReference type="HAMAP-Rule" id="MF_01894"/>
    </source>
</evidence>
<gene>
    <name evidence="6" type="primary">smc</name>
    <name evidence="8" type="ORF">J2Z71_000694</name>
</gene>
<dbReference type="InterPro" id="IPR036277">
    <property type="entry name" value="SMC_hinge_sf"/>
</dbReference>
<proteinExistence type="inferred from homology"/>
<dbReference type="EMBL" id="JAGGLJ010000005">
    <property type="protein sequence ID" value="MBP2025169.1"/>
    <property type="molecule type" value="Genomic_DNA"/>
</dbReference>
<evidence type="ECO:0000256" key="3">
    <source>
        <dbReference type="ARBA" id="ARBA00022840"/>
    </source>
</evidence>
<feature type="binding site" evidence="6">
    <location>
        <begin position="32"/>
        <end position="39"/>
    </location>
    <ligand>
        <name>ATP</name>
        <dbReference type="ChEBI" id="CHEBI:30616"/>
    </ligand>
</feature>
<dbReference type="Pfam" id="PF02463">
    <property type="entry name" value="SMC_N"/>
    <property type="match status" value="1"/>
</dbReference>
<dbReference type="HAMAP" id="MF_01894">
    <property type="entry name" value="Smc_prok"/>
    <property type="match status" value="1"/>
</dbReference>
<evidence type="ECO:0000313" key="8">
    <source>
        <dbReference type="EMBL" id="MBP2025169.1"/>
    </source>
</evidence>
<dbReference type="InterPro" id="IPR027417">
    <property type="entry name" value="P-loop_NTPase"/>
</dbReference>
<dbReference type="PANTHER" id="PTHR43977">
    <property type="entry name" value="STRUCTURAL MAINTENANCE OF CHROMOSOMES PROTEIN 3"/>
    <property type="match status" value="1"/>
</dbReference>
<dbReference type="InterPro" id="IPR003395">
    <property type="entry name" value="RecF/RecN/SMC_N"/>
</dbReference>
<keyword evidence="2 6" id="KW-0547">Nucleotide-binding</keyword>
<evidence type="ECO:0000313" key="9">
    <source>
        <dbReference type="Proteomes" id="UP001519306"/>
    </source>
</evidence>
<feature type="domain" description="SMC hinge" evidence="7">
    <location>
        <begin position="525"/>
        <end position="642"/>
    </location>
</feature>
<dbReference type="InterPro" id="IPR010935">
    <property type="entry name" value="SMC_hinge"/>
</dbReference>
<dbReference type="SUPFAM" id="SSF52540">
    <property type="entry name" value="P-loop containing nucleoside triphosphate hydrolases"/>
    <property type="match status" value="1"/>
</dbReference>
<evidence type="ECO:0000259" key="7">
    <source>
        <dbReference type="SMART" id="SM00968"/>
    </source>
</evidence>
<dbReference type="PIRSF" id="PIRSF005719">
    <property type="entry name" value="SMC"/>
    <property type="match status" value="1"/>
</dbReference>
<dbReference type="Gene3D" id="3.40.50.300">
    <property type="entry name" value="P-loop containing nucleotide triphosphate hydrolases"/>
    <property type="match status" value="2"/>
</dbReference>
<sequence length="1182" mass="136505">MYLKSLYIQGFKSFANKTKIEFNNKITGIVGPNGSGKSNISDAIMWVLGETSVKTLRGSKMEDVIFSGTDKKKPLGFAQVTIVFDNSDRSLPIEYNEVSVTRKMYRSLESEFLINNVKCRLKDIKELFMDTGIGKDGYSLIGQGKIENILSSKPENRRAIFEEAAGISKFKMKKAESERKLEKTKDNLIRLNDIILEIEKRKNLLKDQSEKAIKYKEIYKNLKDLEISLVFLEVESKKEKNIKISTEIIDLENENKNLLIQIEENEIKLKNLEYEILNLDIEISDNQELKIKKSSEYEEVKSKIEISKERILNLNTNLNNNLTSIEELNILNNRLKGLNEEKENNLKCLNESLIVLNNDLKSLKEEINLSTKKLSDLEKDRSLNNENYLLIHKNISDLDSKIEVKESLIKEKKERISSINKNLDILIDNNKELLESISLKEEKYEELLQKQKENLEQKTIKNNYLIELNKLAIKDNEKYLELKNEFELINAKHKAMKNLSENYDGYSKSVKSFMNFTQRRNLFDKSLIGTVADNLSVDEKYEKAISVALGGSIQNIIIKEESSARDMIALLNKENLGRVTFLPLDSIRFFGNQVDLSNYDKQKVLGYANELISYNAEFDNIFKSILGKTIITIDFNTGVELSKRLNRKYRIVTLLGDSLNVGGSITGGSIYKNNISILGRSNEVKELESLKDEYFLNLEKIKENISKRNSTIEELEFLVRNLENINNNLNLDVSKMKGSIENLKSSKSTNQIYLDRYESEKNNLKSSIEKDYSEIEKNISDKKELEIKEINFKNKSNDSDGELESLKEKINKLKEEESDKKIDLVKLNSSESTMKKELSDNNLRIDENLKKIENLHLEIEEFKVNINSFENTNLELNNTLLKLNEEIELLEKNIDEKKDLKINRSKELESLRENINSSNKKLNELEKNINKKEYELEKNNYYIENIKESLISDYDLIESDIKKIVEIDSIKKSKDEIKKYKNKLNSLGDVNILAIDEYEEVNDRLEFNLMQKKDLLDAIEEIRNILNKLDVEMKEKFNSSFKLVSKYFDEIFRILFNGGRAEIEIQGDDELTGGIEIKAQPPGKRFQTLSLLSGGEKSLTAVALLFALLKVRPAPFCILDEIDAALDDANIKRYANYLLTIEDIQFIMITHRKLTMEIANKLYGVTMEEKGISKLISVELTN</sequence>
<keyword evidence="3 6" id="KW-0067">ATP-binding</keyword>
<dbReference type="SUPFAM" id="SSF75553">
    <property type="entry name" value="Smc hinge domain"/>
    <property type="match status" value="1"/>
</dbReference>
<organism evidence="8 9">
    <name type="scientific">Peptoniphilus stercorisuis</name>
    <dbReference type="NCBI Taxonomy" id="1436965"/>
    <lineage>
        <taxon>Bacteria</taxon>
        <taxon>Bacillati</taxon>
        <taxon>Bacillota</taxon>
        <taxon>Tissierellia</taxon>
        <taxon>Tissierellales</taxon>
        <taxon>Peptoniphilaceae</taxon>
        <taxon>Peptoniphilus</taxon>
    </lineage>
</organism>
<dbReference type="Gene3D" id="3.30.70.1620">
    <property type="match status" value="1"/>
</dbReference>
<name>A0ABS4KBM0_9FIRM</name>
<dbReference type="Gene3D" id="1.20.1060.20">
    <property type="match status" value="1"/>
</dbReference>
<evidence type="ECO:0000256" key="4">
    <source>
        <dbReference type="ARBA" id="ARBA00023054"/>
    </source>
</evidence>
<accession>A0ABS4KBM0</accession>
<dbReference type="NCBIfam" id="TIGR02168">
    <property type="entry name" value="SMC_prok_B"/>
    <property type="match status" value="1"/>
</dbReference>
<dbReference type="RefSeq" id="WP_210060466.1">
    <property type="nucleotide sequence ID" value="NZ_JAGGLJ010000005.1"/>
</dbReference>
<dbReference type="CDD" id="cd03278">
    <property type="entry name" value="ABC_SMC_barmotin"/>
    <property type="match status" value="1"/>
</dbReference>
<dbReference type="SMART" id="SM00968">
    <property type="entry name" value="SMC_hinge"/>
    <property type="match status" value="1"/>
</dbReference>